<organism evidence="2 3">
    <name type="scientific">Apatococcus lobatus</name>
    <dbReference type="NCBI Taxonomy" id="904363"/>
    <lineage>
        <taxon>Eukaryota</taxon>
        <taxon>Viridiplantae</taxon>
        <taxon>Chlorophyta</taxon>
        <taxon>core chlorophytes</taxon>
        <taxon>Trebouxiophyceae</taxon>
        <taxon>Chlorellales</taxon>
        <taxon>Chlorellaceae</taxon>
        <taxon>Apatococcus</taxon>
    </lineage>
</organism>
<gene>
    <name evidence="2" type="ORF">WJX74_004937</name>
</gene>
<dbReference type="Proteomes" id="UP001438707">
    <property type="component" value="Unassembled WGS sequence"/>
</dbReference>
<evidence type="ECO:0000313" key="3">
    <source>
        <dbReference type="Proteomes" id="UP001438707"/>
    </source>
</evidence>
<reference evidence="2 3" key="1">
    <citation type="journal article" date="2024" name="Nat. Commun.">
        <title>Phylogenomics reveals the evolutionary origins of lichenization in chlorophyte algae.</title>
        <authorList>
            <person name="Puginier C."/>
            <person name="Libourel C."/>
            <person name="Otte J."/>
            <person name="Skaloud P."/>
            <person name="Haon M."/>
            <person name="Grisel S."/>
            <person name="Petersen M."/>
            <person name="Berrin J.G."/>
            <person name="Delaux P.M."/>
            <person name="Dal Grande F."/>
            <person name="Keller J."/>
        </authorList>
    </citation>
    <scope>NUCLEOTIDE SEQUENCE [LARGE SCALE GENOMIC DNA]</scope>
    <source>
        <strain evidence="2 3">SAG 2145</strain>
    </source>
</reference>
<comment type="caution">
    <text evidence="2">The sequence shown here is derived from an EMBL/GenBank/DDBJ whole genome shotgun (WGS) entry which is preliminary data.</text>
</comment>
<sequence>MDTPSDVERNALETTGAALEKEKEASAKRQLEMVVKMLQREGTRLQAENASLRARQVDMAAQPPVQGALQSTLSATASNDGAIVSMPMSMHGPPSFVLAPQ</sequence>
<feature type="region of interest" description="Disordered" evidence="1">
    <location>
        <begin position="1"/>
        <end position="26"/>
    </location>
</feature>
<keyword evidence="3" id="KW-1185">Reference proteome</keyword>
<feature type="compositionally biased region" description="Basic and acidic residues" evidence="1">
    <location>
        <begin position="1"/>
        <end position="11"/>
    </location>
</feature>
<evidence type="ECO:0000256" key="1">
    <source>
        <dbReference type="SAM" id="MobiDB-lite"/>
    </source>
</evidence>
<protein>
    <submittedName>
        <fullName evidence="2">Uncharacterized protein</fullName>
    </submittedName>
</protein>
<dbReference type="AlphaFoldDB" id="A0AAW1Q7P3"/>
<proteinExistence type="predicted"/>
<name>A0AAW1Q7P3_9CHLO</name>
<dbReference type="EMBL" id="JALJOS010000078">
    <property type="protein sequence ID" value="KAK9816342.1"/>
    <property type="molecule type" value="Genomic_DNA"/>
</dbReference>
<accession>A0AAW1Q7P3</accession>
<evidence type="ECO:0000313" key="2">
    <source>
        <dbReference type="EMBL" id="KAK9816342.1"/>
    </source>
</evidence>